<feature type="transmembrane region" description="Helical" evidence="1">
    <location>
        <begin position="124"/>
        <end position="145"/>
    </location>
</feature>
<feature type="transmembrane region" description="Helical" evidence="1">
    <location>
        <begin position="20"/>
        <end position="40"/>
    </location>
</feature>
<sequence length="357" mass="41793">MFVQTTSPMKQLTDNTHRSLEILIHTICWGLFFAFPLFFTQNNDGTINWKDFMFHCIVPTTLCIIFYLNYFVFIPHILFHEQTKRFIFINAIVIIILTFGLRYWNNMHCPPPPSHRPMPPSYIFYLRDMASLIFSAGLSVAICMSKRWSQTEAERREAVKSRTEAELKNLRNQLNPHFLLNTLNNIYALITFDTDKAQQAVQELSKLLRYVLYDNQQMFVPLSKEIDFIRNYIELMRIRISAQVDIQTNFNIKPKSQTPIAPLIFISLIENAFKHGISPVEPSYINISISEDNDKIECTIRNSNYPKTRADKSGSGIGLEQVRKRLELVYPGIYKWDNHLSDDGKEYFSNIIIYLKH</sequence>
<dbReference type="InterPro" id="IPR010559">
    <property type="entry name" value="Sig_transdc_His_kin_internal"/>
</dbReference>
<feature type="domain" description="Signal transduction histidine kinase internal region" evidence="2">
    <location>
        <begin position="165"/>
        <end position="242"/>
    </location>
</feature>
<keyword evidence="3" id="KW-0418">Kinase</keyword>
<dbReference type="SUPFAM" id="SSF55874">
    <property type="entry name" value="ATPase domain of HSP90 chaperone/DNA topoisomerase II/histidine kinase"/>
    <property type="match status" value="1"/>
</dbReference>
<reference evidence="3" key="1">
    <citation type="submission" date="2012-11" db="EMBL/GenBank/DDBJ databases">
        <title>Dependencies among metagenomic species, viruses, plasmids and units of genetic variation.</title>
        <authorList>
            <person name="Nielsen H.B."/>
            <person name="Almeida M."/>
            <person name="Juncker A.S."/>
            <person name="Rasmussen S."/>
            <person name="Li J."/>
            <person name="Sunagawa S."/>
            <person name="Plichta D."/>
            <person name="Gautier L."/>
            <person name="Le Chatelier E."/>
            <person name="Peletier E."/>
            <person name="Bonde I."/>
            <person name="Nielsen T."/>
            <person name="Manichanh C."/>
            <person name="Arumugam M."/>
            <person name="Batto J."/>
            <person name="Santos M.B.Q.D."/>
            <person name="Blom N."/>
            <person name="Borruel N."/>
            <person name="Burgdorf K.S."/>
            <person name="Boumezbeur F."/>
            <person name="Casellas F."/>
            <person name="Dore J."/>
            <person name="Guarner F."/>
            <person name="Hansen T."/>
            <person name="Hildebrand F."/>
            <person name="Kaas R.S."/>
            <person name="Kennedy S."/>
            <person name="Kristiansen K."/>
            <person name="Kultima J.R."/>
            <person name="Leonard P."/>
            <person name="Levenez F."/>
            <person name="Lund O."/>
            <person name="Moumen B."/>
            <person name="Le Paslier D."/>
            <person name="Pons N."/>
            <person name="Pedersen O."/>
            <person name="Prifti E."/>
            <person name="Qin J."/>
            <person name="Raes J."/>
            <person name="Tap J."/>
            <person name="Tims S."/>
            <person name="Ussery D.W."/>
            <person name="Yamada T."/>
            <person name="MetaHit consortium"/>
            <person name="Renault P."/>
            <person name="Sicheritz-Ponten T."/>
            <person name="Bork P."/>
            <person name="Wang J."/>
            <person name="Brunak S."/>
            <person name="Ehrlich S.D."/>
        </authorList>
    </citation>
    <scope>NUCLEOTIDE SEQUENCE [LARGE SCALE GENOMIC DNA]</scope>
</reference>
<accession>R6CYD8</accession>
<organism evidence="3 4">
    <name type="scientific">Phocaeicola coprocola CAG:162</name>
    <dbReference type="NCBI Taxonomy" id="1263040"/>
    <lineage>
        <taxon>Bacteria</taxon>
        <taxon>Pseudomonadati</taxon>
        <taxon>Bacteroidota</taxon>
        <taxon>Bacteroidia</taxon>
        <taxon>Bacteroidales</taxon>
        <taxon>Bacteroidaceae</taxon>
        <taxon>Phocaeicola</taxon>
    </lineage>
</organism>
<evidence type="ECO:0000313" key="4">
    <source>
        <dbReference type="Proteomes" id="UP000018362"/>
    </source>
</evidence>
<protein>
    <submittedName>
        <fullName evidence="3">Histidine kinase</fullName>
    </submittedName>
</protein>
<dbReference type="Pfam" id="PF06580">
    <property type="entry name" value="His_kinase"/>
    <property type="match status" value="1"/>
</dbReference>
<dbReference type="Proteomes" id="UP000018362">
    <property type="component" value="Unassembled WGS sequence"/>
</dbReference>
<keyword evidence="1" id="KW-1133">Transmembrane helix</keyword>
<dbReference type="EMBL" id="CBCJ010000059">
    <property type="protein sequence ID" value="CDA70397.1"/>
    <property type="molecule type" value="Genomic_DNA"/>
</dbReference>
<keyword evidence="1" id="KW-0472">Membrane</keyword>
<evidence type="ECO:0000259" key="2">
    <source>
        <dbReference type="Pfam" id="PF06580"/>
    </source>
</evidence>
<keyword evidence="3" id="KW-0808">Transferase</keyword>
<name>R6CYD8_9BACT</name>
<evidence type="ECO:0000313" key="3">
    <source>
        <dbReference type="EMBL" id="CDA70397.1"/>
    </source>
</evidence>
<dbReference type="InterPro" id="IPR050640">
    <property type="entry name" value="Bact_2-comp_sensor_kinase"/>
</dbReference>
<feature type="transmembrane region" description="Helical" evidence="1">
    <location>
        <begin position="86"/>
        <end position="104"/>
    </location>
</feature>
<keyword evidence="1" id="KW-0812">Transmembrane</keyword>
<evidence type="ECO:0000256" key="1">
    <source>
        <dbReference type="SAM" id="Phobius"/>
    </source>
</evidence>
<comment type="caution">
    <text evidence="3">The sequence shown here is derived from an EMBL/GenBank/DDBJ whole genome shotgun (WGS) entry which is preliminary data.</text>
</comment>
<dbReference type="PANTHER" id="PTHR34220">
    <property type="entry name" value="SENSOR HISTIDINE KINASE YPDA"/>
    <property type="match status" value="1"/>
</dbReference>
<dbReference type="AlphaFoldDB" id="R6CYD8"/>
<dbReference type="GO" id="GO:0000155">
    <property type="term" value="F:phosphorelay sensor kinase activity"/>
    <property type="evidence" value="ECO:0007669"/>
    <property type="project" value="InterPro"/>
</dbReference>
<dbReference type="PANTHER" id="PTHR34220:SF7">
    <property type="entry name" value="SENSOR HISTIDINE KINASE YPDA"/>
    <property type="match status" value="1"/>
</dbReference>
<dbReference type="GO" id="GO:0016020">
    <property type="term" value="C:membrane"/>
    <property type="evidence" value="ECO:0007669"/>
    <property type="project" value="InterPro"/>
</dbReference>
<dbReference type="InterPro" id="IPR036890">
    <property type="entry name" value="HATPase_C_sf"/>
</dbReference>
<gene>
    <name evidence="3" type="ORF">BN509_01468</name>
</gene>
<feature type="transmembrane region" description="Helical" evidence="1">
    <location>
        <begin position="52"/>
        <end position="74"/>
    </location>
</feature>
<proteinExistence type="predicted"/>
<dbReference type="Gene3D" id="3.30.565.10">
    <property type="entry name" value="Histidine kinase-like ATPase, C-terminal domain"/>
    <property type="match status" value="1"/>
</dbReference>